<reference evidence="1 2" key="1">
    <citation type="submission" date="2012-05" db="EMBL/GenBank/DDBJ databases">
        <title>Recombination and specialization in a pathogen metapopulation.</title>
        <authorList>
            <person name="Gardiner A."/>
            <person name="Kemen E."/>
            <person name="Schultz-Larsen T."/>
            <person name="MacLean D."/>
            <person name="Van Oosterhout C."/>
            <person name="Jones J.D.G."/>
        </authorList>
    </citation>
    <scope>NUCLEOTIDE SEQUENCE [LARGE SCALE GENOMIC DNA]</scope>
    <source>
        <strain evidence="1 2">Ac Nc2</strain>
    </source>
</reference>
<evidence type="ECO:0000313" key="1">
    <source>
        <dbReference type="EMBL" id="CCI47876.1"/>
    </source>
</evidence>
<name>A0A024GNF7_9STRA</name>
<proteinExistence type="predicted"/>
<comment type="caution">
    <text evidence="1">The sequence shown here is derived from an EMBL/GenBank/DDBJ whole genome shotgun (WGS) entry which is preliminary data.</text>
</comment>
<evidence type="ECO:0000313" key="2">
    <source>
        <dbReference type="Proteomes" id="UP000053237"/>
    </source>
</evidence>
<dbReference type="AlphaFoldDB" id="A0A024GNF7"/>
<organism evidence="1 2">
    <name type="scientific">Albugo candida</name>
    <dbReference type="NCBI Taxonomy" id="65357"/>
    <lineage>
        <taxon>Eukaryota</taxon>
        <taxon>Sar</taxon>
        <taxon>Stramenopiles</taxon>
        <taxon>Oomycota</taxon>
        <taxon>Peronosporomycetes</taxon>
        <taxon>Albuginales</taxon>
        <taxon>Albuginaceae</taxon>
        <taxon>Albugo</taxon>
    </lineage>
</organism>
<gene>
    <name evidence="1" type="ORF">BN9_088950</name>
</gene>
<sequence length="123" mass="13994">MRLLCASTERGIRISAEKGGMSSLPQRQSMWYPQLQSYILSGTRPPMLVNPSFYHFRACTVTQILDLKNGTTPREDNKDKKEAGRKGDYRCFHSSKQLSVDPLTINRIAHCCCDATCHCRKKI</sequence>
<dbReference type="Proteomes" id="UP000053237">
    <property type="component" value="Unassembled WGS sequence"/>
</dbReference>
<dbReference type="EMBL" id="CAIX01000190">
    <property type="protein sequence ID" value="CCI47876.1"/>
    <property type="molecule type" value="Genomic_DNA"/>
</dbReference>
<keyword evidence="2" id="KW-1185">Reference proteome</keyword>
<dbReference type="InParanoid" id="A0A024GNF7"/>
<protein>
    <submittedName>
        <fullName evidence="1">Uncharacterized protein</fullName>
    </submittedName>
</protein>
<accession>A0A024GNF7</accession>